<keyword evidence="2" id="KW-1185">Reference proteome</keyword>
<gene>
    <name evidence="1" type="ORF">NIIDMKKI_51670</name>
</gene>
<dbReference type="AlphaFoldDB" id="A0A7G1IG60"/>
<evidence type="ECO:0000313" key="2">
    <source>
        <dbReference type="Proteomes" id="UP000516380"/>
    </source>
</evidence>
<accession>A0A7G1IG60</accession>
<dbReference type="Proteomes" id="UP000516380">
    <property type="component" value="Chromosome"/>
</dbReference>
<evidence type="ECO:0000313" key="1">
    <source>
        <dbReference type="EMBL" id="BCI89961.1"/>
    </source>
</evidence>
<proteinExistence type="predicted"/>
<sequence length="83" mass="8688">MSITDSSRAARAASNNARALLNGGCVPICRPTEIAELFMSVLAAVIPGRWSGTTARPGRNACDDDRRHGVSLPYSFGVGGALR</sequence>
<reference evidence="1 2" key="1">
    <citation type="submission" date="2020-07" db="EMBL/GenBank/DDBJ databases">
        <title>Mycobacterium kansasii (former subtype) with zoonotic potential isolated from diseased indoor pet cat, Japan.</title>
        <authorList>
            <person name="Fukano H."/>
            <person name="Terazono T."/>
            <person name="Hoshino Y."/>
        </authorList>
    </citation>
    <scope>NUCLEOTIDE SEQUENCE [LARGE SCALE GENOMIC DNA]</scope>
    <source>
        <strain evidence="1 2">Kuro-I</strain>
    </source>
</reference>
<protein>
    <submittedName>
        <fullName evidence="1">Uncharacterized protein</fullName>
    </submittedName>
</protein>
<dbReference type="EMBL" id="AP023343">
    <property type="protein sequence ID" value="BCI89961.1"/>
    <property type="molecule type" value="Genomic_DNA"/>
</dbReference>
<organism evidence="1 2">
    <name type="scientific">Mycobacterium kansasii</name>
    <dbReference type="NCBI Taxonomy" id="1768"/>
    <lineage>
        <taxon>Bacteria</taxon>
        <taxon>Bacillati</taxon>
        <taxon>Actinomycetota</taxon>
        <taxon>Actinomycetes</taxon>
        <taxon>Mycobacteriales</taxon>
        <taxon>Mycobacteriaceae</taxon>
        <taxon>Mycobacterium</taxon>
    </lineage>
</organism>
<name>A0A7G1IG60_MYCKA</name>